<protein>
    <submittedName>
        <fullName evidence="9">ABC transporter ATP-binding protein</fullName>
    </submittedName>
</protein>
<dbReference type="Gene3D" id="3.40.50.300">
    <property type="entry name" value="P-loop containing nucleotide triphosphate hydrolases"/>
    <property type="match status" value="2"/>
</dbReference>
<comment type="similarity">
    <text evidence="2">Belongs to the ABC transporter superfamily.</text>
</comment>
<evidence type="ECO:0000256" key="2">
    <source>
        <dbReference type="ARBA" id="ARBA00005417"/>
    </source>
</evidence>
<dbReference type="InterPro" id="IPR013563">
    <property type="entry name" value="Oligopep_ABC_C"/>
</dbReference>
<feature type="domain" description="ABC transporter" evidence="8">
    <location>
        <begin position="291"/>
        <end position="536"/>
    </location>
</feature>
<dbReference type="EMBL" id="JAMOIM010000054">
    <property type="protein sequence ID" value="MCW6512555.1"/>
    <property type="molecule type" value="Genomic_DNA"/>
</dbReference>
<dbReference type="GO" id="GO:0005886">
    <property type="term" value="C:plasma membrane"/>
    <property type="evidence" value="ECO:0007669"/>
    <property type="project" value="UniProtKB-SubCell"/>
</dbReference>
<dbReference type="InterPro" id="IPR027417">
    <property type="entry name" value="P-loop_NTPase"/>
</dbReference>
<dbReference type="PROSITE" id="PS00211">
    <property type="entry name" value="ABC_TRANSPORTER_1"/>
    <property type="match status" value="1"/>
</dbReference>
<evidence type="ECO:0000259" key="8">
    <source>
        <dbReference type="PROSITE" id="PS50893"/>
    </source>
</evidence>
<dbReference type="SUPFAM" id="SSF52540">
    <property type="entry name" value="P-loop containing nucleoside triphosphate hydrolases"/>
    <property type="match status" value="2"/>
</dbReference>
<gene>
    <name evidence="9" type="ORF">M8523_32100</name>
</gene>
<sequence>MPLDATRQAPASAGQSREADLAPAILEASGLTVGYGAPPPIVAGFDLTIRRGEFVGLLGESGCGKSTAAYALLGLARPPGRISAGRVAFKGQDLLTMPAARQREIRGKHIGLIVQNPRGALNPMLRVGRQIGNVWRAHNAGSATRAEEHAVEMLKLVGINDPKRRTEAFAHELSGGMAQRVLIAIALSSTPELLIADEPTSGLDVTIQAQLLDQMWQSTRRTHSSVLLITQETGIVANYCDRVLVMREGRIVEDMTAAAYRRAPRRSLLGAGNKAKTLATPGEDDQAAPVLAVDHVSRFFPVPGSTKRVQAVSDVSFDIAAGETLGLVGESGSGKTTVGRCLLRLIEPSEGRVLYRGEPLNTLGKTGMRRIRSKLQIVLQDPYDSLDPRWSILQTLSEPLKLHTDLSGAGRAKRVEELLAQVDLPKTVAALRPRDLGSGALQRINIARALACAPDFIVLDEPTSVLAPAARTSLVELLLRLQAELGVSFLFISHDLTTVSQICHRIAVMYLSQVVEVGTTEQVFRDPQHPYTRALLASHLDPHPEERRVDRAVQERLAGEIPSPIDLPKGCYLQSRCPHAVERCATEPQKLVRAADGRMLRCWRVLADELGGSDIPLVHDA</sequence>
<evidence type="ECO:0000313" key="9">
    <source>
        <dbReference type="EMBL" id="MCW6512555.1"/>
    </source>
</evidence>
<keyword evidence="10" id="KW-1185">Reference proteome</keyword>
<proteinExistence type="inferred from homology"/>
<keyword evidence="7" id="KW-0472">Membrane</keyword>
<keyword evidence="5" id="KW-0547">Nucleotide-binding</keyword>
<comment type="caution">
    <text evidence="9">The sequence shown here is derived from an EMBL/GenBank/DDBJ whole genome shotgun (WGS) entry which is preliminary data.</text>
</comment>
<dbReference type="AlphaFoldDB" id="A0AA41Z4B8"/>
<dbReference type="InterPro" id="IPR003593">
    <property type="entry name" value="AAA+_ATPase"/>
</dbReference>
<dbReference type="Pfam" id="PF08352">
    <property type="entry name" value="oligo_HPY"/>
    <property type="match status" value="1"/>
</dbReference>
<dbReference type="NCBIfam" id="NF007739">
    <property type="entry name" value="PRK10419.1"/>
    <property type="match status" value="2"/>
</dbReference>
<dbReference type="InterPro" id="IPR017871">
    <property type="entry name" value="ABC_transporter-like_CS"/>
</dbReference>
<comment type="subcellular location">
    <subcellularLocation>
        <location evidence="1">Cell inner membrane</location>
        <topology evidence="1">Peripheral membrane protein</topology>
    </subcellularLocation>
</comment>
<dbReference type="Proteomes" id="UP001165667">
    <property type="component" value="Unassembled WGS sequence"/>
</dbReference>
<accession>A0AA41Z4B8</accession>
<evidence type="ECO:0000256" key="5">
    <source>
        <dbReference type="ARBA" id="ARBA00022741"/>
    </source>
</evidence>
<dbReference type="RefSeq" id="WP_282588940.1">
    <property type="nucleotide sequence ID" value="NZ_JAMOIM010000054.1"/>
</dbReference>
<dbReference type="GO" id="GO:0016887">
    <property type="term" value="F:ATP hydrolysis activity"/>
    <property type="evidence" value="ECO:0007669"/>
    <property type="project" value="InterPro"/>
</dbReference>
<name>A0AA41Z4B8_9HYPH</name>
<dbReference type="PANTHER" id="PTHR43297">
    <property type="entry name" value="OLIGOPEPTIDE TRANSPORT ATP-BINDING PROTEIN APPD"/>
    <property type="match status" value="1"/>
</dbReference>
<dbReference type="GO" id="GO:0005524">
    <property type="term" value="F:ATP binding"/>
    <property type="evidence" value="ECO:0007669"/>
    <property type="project" value="UniProtKB-KW"/>
</dbReference>
<dbReference type="NCBIfam" id="NF008453">
    <property type="entry name" value="PRK11308.1"/>
    <property type="match status" value="2"/>
</dbReference>
<reference evidence="9" key="1">
    <citation type="submission" date="2022-05" db="EMBL/GenBank/DDBJ databases">
        <authorList>
            <person name="Pankratov T."/>
        </authorList>
    </citation>
    <scope>NUCLEOTIDE SEQUENCE</scope>
    <source>
        <strain evidence="9">BP6-180914</strain>
    </source>
</reference>
<dbReference type="PROSITE" id="PS50893">
    <property type="entry name" value="ABC_TRANSPORTER_2"/>
    <property type="match status" value="2"/>
</dbReference>
<dbReference type="SMART" id="SM00382">
    <property type="entry name" value="AAA"/>
    <property type="match status" value="2"/>
</dbReference>
<keyword evidence="6 9" id="KW-0067">ATP-binding</keyword>
<dbReference type="Pfam" id="PF00005">
    <property type="entry name" value="ABC_tran"/>
    <property type="match status" value="2"/>
</dbReference>
<dbReference type="GO" id="GO:0015833">
    <property type="term" value="P:peptide transport"/>
    <property type="evidence" value="ECO:0007669"/>
    <property type="project" value="InterPro"/>
</dbReference>
<keyword evidence="3" id="KW-0813">Transport</keyword>
<feature type="domain" description="ABC transporter" evidence="8">
    <location>
        <begin position="26"/>
        <end position="273"/>
    </location>
</feature>
<organism evidence="9 10">
    <name type="scientific">Lichenifustis flavocetrariae</name>
    <dbReference type="NCBI Taxonomy" id="2949735"/>
    <lineage>
        <taxon>Bacteria</taxon>
        <taxon>Pseudomonadati</taxon>
        <taxon>Pseudomonadota</taxon>
        <taxon>Alphaproteobacteria</taxon>
        <taxon>Hyphomicrobiales</taxon>
        <taxon>Lichenihabitantaceae</taxon>
        <taxon>Lichenifustis</taxon>
    </lineage>
</organism>
<evidence type="ECO:0000256" key="4">
    <source>
        <dbReference type="ARBA" id="ARBA00022475"/>
    </source>
</evidence>
<evidence type="ECO:0000256" key="7">
    <source>
        <dbReference type="ARBA" id="ARBA00023136"/>
    </source>
</evidence>
<evidence type="ECO:0000256" key="6">
    <source>
        <dbReference type="ARBA" id="ARBA00022840"/>
    </source>
</evidence>
<evidence type="ECO:0000256" key="3">
    <source>
        <dbReference type="ARBA" id="ARBA00022448"/>
    </source>
</evidence>
<dbReference type="CDD" id="cd03257">
    <property type="entry name" value="ABC_NikE_OppD_transporters"/>
    <property type="match status" value="2"/>
</dbReference>
<dbReference type="InterPro" id="IPR050388">
    <property type="entry name" value="ABC_Ni/Peptide_Import"/>
</dbReference>
<dbReference type="NCBIfam" id="TIGR01727">
    <property type="entry name" value="oligo_HPY"/>
    <property type="match status" value="1"/>
</dbReference>
<evidence type="ECO:0000256" key="1">
    <source>
        <dbReference type="ARBA" id="ARBA00004417"/>
    </source>
</evidence>
<dbReference type="PANTHER" id="PTHR43297:SF2">
    <property type="entry name" value="DIPEPTIDE TRANSPORT ATP-BINDING PROTEIN DPPD"/>
    <property type="match status" value="1"/>
</dbReference>
<dbReference type="InterPro" id="IPR003439">
    <property type="entry name" value="ABC_transporter-like_ATP-bd"/>
</dbReference>
<evidence type="ECO:0000313" key="10">
    <source>
        <dbReference type="Proteomes" id="UP001165667"/>
    </source>
</evidence>
<keyword evidence="4" id="KW-1003">Cell membrane</keyword>